<accession>A0AAE3QS13</accession>
<dbReference type="SFLD" id="SFLDS00001">
    <property type="entry name" value="Enolase"/>
    <property type="match status" value="1"/>
</dbReference>
<keyword evidence="1" id="KW-0479">Metal-binding</keyword>
<organism evidence="3 4">
    <name type="scientific">Xanthocytophaga flava</name>
    <dbReference type="NCBI Taxonomy" id="3048013"/>
    <lineage>
        <taxon>Bacteria</taxon>
        <taxon>Pseudomonadati</taxon>
        <taxon>Bacteroidota</taxon>
        <taxon>Cytophagia</taxon>
        <taxon>Cytophagales</taxon>
        <taxon>Rhodocytophagaceae</taxon>
        <taxon>Xanthocytophaga</taxon>
    </lineage>
</organism>
<name>A0AAE3QS13_9BACT</name>
<dbReference type="PANTHER" id="PTHR48073:SF2">
    <property type="entry name" value="O-SUCCINYLBENZOATE SYNTHASE"/>
    <property type="match status" value="1"/>
</dbReference>
<dbReference type="SUPFAM" id="SSF54826">
    <property type="entry name" value="Enolase N-terminal domain-like"/>
    <property type="match status" value="1"/>
</dbReference>
<dbReference type="PANTHER" id="PTHR48073">
    <property type="entry name" value="O-SUCCINYLBENZOATE SYNTHASE-RELATED"/>
    <property type="match status" value="1"/>
</dbReference>
<evidence type="ECO:0000256" key="1">
    <source>
        <dbReference type="ARBA" id="ARBA00022723"/>
    </source>
</evidence>
<dbReference type="SFLD" id="SFLDF00009">
    <property type="entry name" value="o-succinylbenzoate_synthase"/>
    <property type="match status" value="1"/>
</dbReference>
<dbReference type="Gene3D" id="3.20.20.120">
    <property type="entry name" value="Enolase-like C-terminal domain"/>
    <property type="match status" value="1"/>
</dbReference>
<dbReference type="InterPro" id="IPR029065">
    <property type="entry name" value="Enolase_C-like"/>
</dbReference>
<proteinExistence type="predicted"/>
<dbReference type="SFLD" id="SFLDG00180">
    <property type="entry name" value="muconate_cycloisomerase"/>
    <property type="match status" value="1"/>
</dbReference>
<sequence length="362" mass="41232">MLQASYQKHTLQFTFEAGTSRGILTERDTYYIKLWDSSNPSVFGLGECAPLRGLSIDDVPDYELQIRKICDTINKKHLSIDNIDTLPQLVDEEYPSIVFGVETACLDLINNGKRFLFDTPFSRGEAGIEINGLIWMGKEEFMREQIEAKLRAGYHCIKMKIGAIDFEKECALLESIRKYYTPEQIILRVDANGAFTPKEALKKLTIISQYNLHSIEQPIKQGQTDILAQLCATTPLPIALDEELIGITTYQEKKRLLQKIKPQYIILKPSLLGGFRHCQEWIELAEQQHIGWWITSALESNIGLNAIAQFTAYLNNPIPQGLGTGQLYHNNISSPLEIRNGFLYYNNQQSWHIEDILSFGNL</sequence>
<dbReference type="AlphaFoldDB" id="A0AAE3QS13"/>
<reference evidence="3" key="1">
    <citation type="submission" date="2023-05" db="EMBL/GenBank/DDBJ databases">
        <authorList>
            <person name="Zhang X."/>
        </authorList>
    </citation>
    <scope>NUCLEOTIDE SEQUENCE</scope>
    <source>
        <strain evidence="3">YF14B1</strain>
    </source>
</reference>
<evidence type="ECO:0000313" key="3">
    <source>
        <dbReference type="EMBL" id="MDJ1483876.1"/>
    </source>
</evidence>
<evidence type="ECO:0000313" key="4">
    <source>
        <dbReference type="Proteomes" id="UP001241110"/>
    </source>
</evidence>
<dbReference type="EMBL" id="JASJOS010000012">
    <property type="protein sequence ID" value="MDJ1483876.1"/>
    <property type="molecule type" value="Genomic_DNA"/>
</dbReference>
<protein>
    <submittedName>
        <fullName evidence="3">O-succinylbenzoate synthase</fullName>
    </submittedName>
</protein>
<dbReference type="GO" id="GO:0016854">
    <property type="term" value="F:racemase and epimerase activity"/>
    <property type="evidence" value="ECO:0007669"/>
    <property type="project" value="UniProtKB-ARBA"/>
</dbReference>
<dbReference type="GO" id="GO:0009063">
    <property type="term" value="P:amino acid catabolic process"/>
    <property type="evidence" value="ECO:0007669"/>
    <property type="project" value="InterPro"/>
</dbReference>
<dbReference type="InterPro" id="IPR029017">
    <property type="entry name" value="Enolase-like_N"/>
</dbReference>
<feature type="domain" description="Mandelate racemase/muconate lactonizing enzyme C-terminal" evidence="2">
    <location>
        <begin position="139"/>
        <end position="237"/>
    </location>
</feature>
<dbReference type="PROSITE" id="PS00909">
    <property type="entry name" value="MR_MLE_2"/>
    <property type="match status" value="1"/>
</dbReference>
<dbReference type="GO" id="GO:0046872">
    <property type="term" value="F:metal ion binding"/>
    <property type="evidence" value="ECO:0007669"/>
    <property type="project" value="UniProtKB-KW"/>
</dbReference>
<dbReference type="SUPFAM" id="SSF51604">
    <property type="entry name" value="Enolase C-terminal domain-like"/>
    <property type="match status" value="1"/>
</dbReference>
<dbReference type="Pfam" id="PF13378">
    <property type="entry name" value="MR_MLE_C"/>
    <property type="match status" value="1"/>
</dbReference>
<dbReference type="InterPro" id="IPR013342">
    <property type="entry name" value="Mandelate_racemase_C"/>
</dbReference>
<dbReference type="Proteomes" id="UP001241110">
    <property type="component" value="Unassembled WGS sequence"/>
</dbReference>
<comment type="caution">
    <text evidence="3">The sequence shown here is derived from an EMBL/GenBank/DDBJ whole genome shotgun (WGS) entry which is preliminary data.</text>
</comment>
<evidence type="ECO:0000259" key="2">
    <source>
        <dbReference type="SMART" id="SM00922"/>
    </source>
</evidence>
<dbReference type="InterPro" id="IPR036849">
    <property type="entry name" value="Enolase-like_C_sf"/>
</dbReference>
<dbReference type="InterPro" id="IPR018110">
    <property type="entry name" value="Mandel_Rmase/mucon_lact_enz_CS"/>
</dbReference>
<dbReference type="RefSeq" id="WP_313984378.1">
    <property type="nucleotide sequence ID" value="NZ_JASJOS010000012.1"/>
</dbReference>
<gene>
    <name evidence="3" type="ORF">QNI16_25470</name>
</gene>
<dbReference type="CDD" id="cd03320">
    <property type="entry name" value="OSBS"/>
    <property type="match status" value="1"/>
</dbReference>
<dbReference type="SMART" id="SM00922">
    <property type="entry name" value="MR_MLE"/>
    <property type="match status" value="1"/>
</dbReference>
<dbReference type="Gene3D" id="3.30.390.10">
    <property type="entry name" value="Enolase-like, N-terminal domain"/>
    <property type="match status" value="1"/>
</dbReference>